<comment type="caution">
    <text evidence="2">The sequence shown here is derived from an EMBL/GenBank/DDBJ whole genome shotgun (WGS) entry which is preliminary data.</text>
</comment>
<evidence type="ECO:0000313" key="2">
    <source>
        <dbReference type="EMBL" id="KAF5404009.1"/>
    </source>
</evidence>
<name>A0A8J4TQ60_9TREM</name>
<organism evidence="2 3">
    <name type="scientific">Paragonimus heterotremus</name>
    <dbReference type="NCBI Taxonomy" id="100268"/>
    <lineage>
        <taxon>Eukaryota</taxon>
        <taxon>Metazoa</taxon>
        <taxon>Spiralia</taxon>
        <taxon>Lophotrochozoa</taxon>
        <taxon>Platyhelminthes</taxon>
        <taxon>Trematoda</taxon>
        <taxon>Digenea</taxon>
        <taxon>Plagiorchiida</taxon>
        <taxon>Troglotremata</taxon>
        <taxon>Troglotrematidae</taxon>
        <taxon>Paragonimus</taxon>
    </lineage>
</organism>
<evidence type="ECO:0000313" key="3">
    <source>
        <dbReference type="Proteomes" id="UP000748531"/>
    </source>
</evidence>
<dbReference type="Proteomes" id="UP000748531">
    <property type="component" value="Unassembled WGS sequence"/>
</dbReference>
<keyword evidence="3" id="KW-1185">Reference proteome</keyword>
<sequence>MYFLLWFHFPFRQSSSVYSHIGSQSTLNELPPKLYEKFSSAPTPTYPFGDFRTPNNHVSQVMRPIPMYLWPTHLQPTSKQYPATAQPFLTPLPNQRPRILYNDQTVPVLNNQLNQVYPMSNGSAFNMDLNLTTLLAQNPYPSRFFYRTLPNKNQCGSVKLSTEQRQLLLSGLTNTGIPNRDQTNTPQWKTDYPEGNEQGGLLTDGNLLKRRGICPSQSLSDMSECLPHIQKSVDKPTGKEFVYLQSANPDVNIDDQNDTRAAINSFVKSPMIQGPDEYKFNPGCKRRSSVVEELQQTTSADRRSQNLGSSFTDSGVDVKGSINVELLDMCVPYDRNAIRKSYQPEVDEAKCSVVSTTTDCLNNKCKHTNCMSKQIMKVHQRETILREESNENVSKQNGRTTAKVDSGVLTKTGLLQSAQKGDVNFSQKMQNHTRKTPSRSTVIRANGASYVTEDYPEDVNTKLLDGNVIITN</sequence>
<feature type="region of interest" description="Disordered" evidence="1">
    <location>
        <begin position="173"/>
        <end position="198"/>
    </location>
</feature>
<reference evidence="2" key="1">
    <citation type="submission" date="2019-05" db="EMBL/GenBank/DDBJ databases">
        <title>Annotation for the trematode Paragonimus heterotremus.</title>
        <authorList>
            <person name="Choi Y.-J."/>
        </authorList>
    </citation>
    <scope>NUCLEOTIDE SEQUENCE</scope>
    <source>
        <strain evidence="2">LC</strain>
    </source>
</reference>
<dbReference type="AlphaFoldDB" id="A0A8J4TQ60"/>
<protein>
    <submittedName>
        <fullName evidence="2">Uncharacterized protein</fullName>
    </submittedName>
</protein>
<accession>A0A8J4TQ60</accession>
<gene>
    <name evidence="2" type="ORF">PHET_02620</name>
</gene>
<evidence type="ECO:0000256" key="1">
    <source>
        <dbReference type="SAM" id="MobiDB-lite"/>
    </source>
</evidence>
<feature type="compositionally biased region" description="Polar residues" evidence="1">
    <location>
        <begin position="173"/>
        <end position="188"/>
    </location>
</feature>
<dbReference type="EMBL" id="LUCH01000932">
    <property type="protein sequence ID" value="KAF5404009.1"/>
    <property type="molecule type" value="Genomic_DNA"/>
</dbReference>
<dbReference type="OrthoDB" id="6255600at2759"/>
<proteinExistence type="predicted"/>